<protein>
    <submittedName>
        <fullName evidence="1">Uncharacterized protein</fullName>
    </submittedName>
</protein>
<accession>M7XG79</accession>
<comment type="caution">
    <text evidence="1">The sequence shown here is derived from an EMBL/GenBank/DDBJ whole genome shotgun (WGS) entry which is preliminary data.</text>
</comment>
<dbReference type="EMBL" id="AMZY02000008">
    <property type="protein sequence ID" value="EMS33834.1"/>
    <property type="molecule type" value="Genomic_DNA"/>
</dbReference>
<dbReference type="STRING" id="1239962.C943_04153"/>
<organism evidence="1 2">
    <name type="scientific">Mariniradius saccharolyticus AK6</name>
    <dbReference type="NCBI Taxonomy" id="1239962"/>
    <lineage>
        <taxon>Bacteria</taxon>
        <taxon>Pseudomonadati</taxon>
        <taxon>Bacteroidota</taxon>
        <taxon>Cytophagia</taxon>
        <taxon>Cytophagales</taxon>
        <taxon>Cyclobacteriaceae</taxon>
        <taxon>Mariniradius</taxon>
    </lineage>
</organism>
<evidence type="ECO:0000313" key="2">
    <source>
        <dbReference type="Proteomes" id="UP000010953"/>
    </source>
</evidence>
<proteinExistence type="predicted"/>
<sequence length="48" mass="5538">MSCSLIFCSLFDSLQGHLNLVEYLKKGKLIAYKFIFGAFKSPIFHYSM</sequence>
<dbReference type="AlphaFoldDB" id="M7XG79"/>
<keyword evidence="2" id="KW-1185">Reference proteome</keyword>
<evidence type="ECO:0000313" key="1">
    <source>
        <dbReference type="EMBL" id="EMS33834.1"/>
    </source>
</evidence>
<reference evidence="1" key="1">
    <citation type="submission" date="2013-01" db="EMBL/GenBank/DDBJ databases">
        <title>Genome assembly of Mariniradius saccharolyticus AK6.</title>
        <authorList>
            <person name="Vaidya B."/>
            <person name="Khatri I."/>
            <person name="Tanuku N.R.S."/>
            <person name="Subramanian S."/>
            <person name="Pinnaka A."/>
        </authorList>
    </citation>
    <scope>NUCLEOTIDE SEQUENCE [LARGE SCALE GENOMIC DNA]</scope>
    <source>
        <strain evidence="1">AK6</strain>
    </source>
</reference>
<name>M7XG79_9BACT</name>
<dbReference type="InParanoid" id="M7XG79"/>
<gene>
    <name evidence="1" type="ORF">C943_04153</name>
</gene>
<dbReference type="Proteomes" id="UP000010953">
    <property type="component" value="Unassembled WGS sequence"/>
</dbReference>